<organism evidence="1 2">
    <name type="scientific">Verticillium longisporum</name>
    <name type="common">Verticillium dahliae var. longisporum</name>
    <dbReference type="NCBI Taxonomy" id="100787"/>
    <lineage>
        <taxon>Eukaryota</taxon>
        <taxon>Fungi</taxon>
        <taxon>Dikarya</taxon>
        <taxon>Ascomycota</taxon>
        <taxon>Pezizomycotina</taxon>
        <taxon>Sordariomycetes</taxon>
        <taxon>Hypocreomycetidae</taxon>
        <taxon>Glomerellales</taxon>
        <taxon>Plectosphaerellaceae</taxon>
        <taxon>Verticillium</taxon>
    </lineage>
</organism>
<evidence type="ECO:0000313" key="2">
    <source>
        <dbReference type="Proteomes" id="UP000044602"/>
    </source>
</evidence>
<protein>
    <submittedName>
        <fullName evidence="1">Uncharacterized protein</fullName>
    </submittedName>
</protein>
<feature type="non-terminal residue" evidence="1">
    <location>
        <position position="1"/>
    </location>
</feature>
<gene>
    <name evidence="1" type="ORF">BN1708_007277</name>
</gene>
<dbReference type="InterPro" id="IPR024645">
    <property type="entry name" value="Mitochondr_Som1"/>
</dbReference>
<name>A0A0G4MS85_VERLO</name>
<reference evidence="2" key="1">
    <citation type="submission" date="2015-05" db="EMBL/GenBank/DDBJ databases">
        <authorList>
            <person name="Fogelqvist Johan"/>
        </authorList>
    </citation>
    <scope>NUCLEOTIDE SEQUENCE [LARGE SCALE GENOMIC DNA]</scope>
</reference>
<dbReference type="AlphaFoldDB" id="A0A0G4MS85"/>
<dbReference type="EMBL" id="CVQH01024527">
    <property type="protein sequence ID" value="CRK37022.1"/>
    <property type="molecule type" value="Genomic_DNA"/>
</dbReference>
<sequence>SPTTLRSSFLCHALRPHQAASNESSLSPRPSHLETIAHEPGRTVHNVKLKTSTHLIKGRLLDFAQYPCSRPRLGRHTIHQGPAMSPPCHVFPVSELPAHVQADVRGRKRKLDGDSSGGGVDLSKCKLRSLAQYHCEIEQPQTPNSPVRCWAVNRFFRECKDKKGTFSVETTAWEGTNGAAVGAAGSATASHQHPGTSVADKTMYSFYQDDKP</sequence>
<evidence type="ECO:0000313" key="1">
    <source>
        <dbReference type="EMBL" id="CRK37022.1"/>
    </source>
</evidence>
<dbReference type="Proteomes" id="UP000044602">
    <property type="component" value="Unassembled WGS sequence"/>
</dbReference>
<accession>A0A0G4MS85</accession>
<dbReference type="GO" id="GO:0042720">
    <property type="term" value="C:mitochondrial inner membrane peptidase complex"/>
    <property type="evidence" value="ECO:0007669"/>
    <property type="project" value="InterPro"/>
</dbReference>
<proteinExistence type="predicted"/>
<keyword evidence="2" id="KW-1185">Reference proteome</keyword>
<dbReference type="Pfam" id="PF11093">
    <property type="entry name" value="Mitochondr_Som1"/>
    <property type="match status" value="1"/>
</dbReference>